<feature type="domain" description="C2H2-type" evidence="9">
    <location>
        <begin position="187"/>
        <end position="216"/>
    </location>
</feature>
<keyword evidence="8" id="KW-0732">Signal</keyword>
<dbReference type="InterPro" id="IPR013087">
    <property type="entry name" value="Znf_C2H2_type"/>
</dbReference>
<feature type="domain" description="C2H2-type" evidence="9">
    <location>
        <begin position="249"/>
        <end position="275"/>
    </location>
</feature>
<dbReference type="GO" id="GO:0001228">
    <property type="term" value="F:DNA-binding transcription activator activity, RNA polymerase II-specific"/>
    <property type="evidence" value="ECO:0007669"/>
    <property type="project" value="TreeGrafter"/>
</dbReference>
<feature type="region of interest" description="Disordered" evidence="7">
    <location>
        <begin position="204"/>
        <end position="223"/>
    </location>
</feature>
<keyword evidence="3 6" id="KW-0863">Zinc-finger</keyword>
<dbReference type="PANTHER" id="PTHR24393">
    <property type="entry name" value="ZINC FINGER PROTEIN"/>
    <property type="match status" value="1"/>
</dbReference>
<dbReference type="GO" id="GO:0000978">
    <property type="term" value="F:RNA polymerase II cis-regulatory region sequence-specific DNA binding"/>
    <property type="evidence" value="ECO:0007669"/>
    <property type="project" value="TreeGrafter"/>
</dbReference>
<reference evidence="10" key="1">
    <citation type="journal article" date="2023" name="Genome Biol. Evol.">
        <title>First Whole Genome Sequence and Flow Cytometry Genome Size Data for the Lichen-Forming Fungus Ramalina farinacea (Ascomycota).</title>
        <authorList>
            <person name="Llewellyn T."/>
            <person name="Mian S."/>
            <person name="Hill R."/>
            <person name="Leitch I.J."/>
            <person name="Gaya E."/>
        </authorList>
    </citation>
    <scope>NUCLEOTIDE SEQUENCE</scope>
    <source>
        <strain evidence="10">LIQ254RAFAR</strain>
    </source>
</reference>
<evidence type="ECO:0000256" key="7">
    <source>
        <dbReference type="SAM" id="MobiDB-lite"/>
    </source>
</evidence>
<keyword evidence="11" id="KW-1185">Reference proteome</keyword>
<evidence type="ECO:0000256" key="2">
    <source>
        <dbReference type="ARBA" id="ARBA00022737"/>
    </source>
</evidence>
<dbReference type="Gene3D" id="3.30.160.60">
    <property type="entry name" value="Classic Zinc Finger"/>
    <property type="match status" value="1"/>
</dbReference>
<evidence type="ECO:0000259" key="9">
    <source>
        <dbReference type="PROSITE" id="PS50157"/>
    </source>
</evidence>
<evidence type="ECO:0000256" key="6">
    <source>
        <dbReference type="PROSITE-ProRule" id="PRU00042"/>
    </source>
</evidence>
<dbReference type="SMART" id="SM00355">
    <property type="entry name" value="ZnF_C2H2"/>
    <property type="match status" value="3"/>
</dbReference>
<dbReference type="GO" id="GO:0008270">
    <property type="term" value="F:zinc ion binding"/>
    <property type="evidence" value="ECO:0007669"/>
    <property type="project" value="UniProtKB-KW"/>
</dbReference>
<keyword evidence="2" id="KW-0677">Repeat</keyword>
<dbReference type="EMBL" id="JAPUFD010000012">
    <property type="protein sequence ID" value="MDI1490817.1"/>
    <property type="molecule type" value="Genomic_DNA"/>
</dbReference>
<dbReference type="Proteomes" id="UP001161017">
    <property type="component" value="Unassembled WGS sequence"/>
</dbReference>
<comment type="caution">
    <text evidence="10">The sequence shown here is derived from an EMBL/GenBank/DDBJ whole genome shotgun (WGS) entry which is preliminary data.</text>
</comment>
<name>A0AA43U001_9LECA</name>
<dbReference type="Pfam" id="PF00096">
    <property type="entry name" value="zf-C2H2"/>
    <property type="match status" value="1"/>
</dbReference>
<gene>
    <name evidence="10" type="ORF">OHK93_002022</name>
</gene>
<dbReference type="GO" id="GO:0005634">
    <property type="term" value="C:nucleus"/>
    <property type="evidence" value="ECO:0007669"/>
    <property type="project" value="TreeGrafter"/>
</dbReference>
<dbReference type="SUPFAM" id="SSF57667">
    <property type="entry name" value="beta-beta-alpha zinc fingers"/>
    <property type="match status" value="1"/>
</dbReference>
<accession>A0AA43U001</accession>
<evidence type="ECO:0000256" key="3">
    <source>
        <dbReference type="ARBA" id="ARBA00022771"/>
    </source>
</evidence>
<feature type="domain" description="C2H2-type" evidence="9">
    <location>
        <begin position="221"/>
        <end position="248"/>
    </location>
</feature>
<keyword evidence="1" id="KW-0479">Metal-binding</keyword>
<keyword evidence="4" id="KW-0862">Zinc</keyword>
<dbReference type="PANTHER" id="PTHR24393:SF163">
    <property type="entry name" value="GASTRULA ZINC FINGER PROTEIN XLCGF7.1-LIKE"/>
    <property type="match status" value="1"/>
</dbReference>
<dbReference type="InterPro" id="IPR036236">
    <property type="entry name" value="Znf_C2H2_sf"/>
</dbReference>
<evidence type="ECO:0000256" key="4">
    <source>
        <dbReference type="ARBA" id="ARBA00022833"/>
    </source>
</evidence>
<organism evidence="10 11">
    <name type="scientific">Ramalina farinacea</name>
    <dbReference type="NCBI Taxonomy" id="258253"/>
    <lineage>
        <taxon>Eukaryota</taxon>
        <taxon>Fungi</taxon>
        <taxon>Dikarya</taxon>
        <taxon>Ascomycota</taxon>
        <taxon>Pezizomycotina</taxon>
        <taxon>Lecanoromycetes</taxon>
        <taxon>OSLEUM clade</taxon>
        <taxon>Lecanoromycetidae</taxon>
        <taxon>Lecanorales</taxon>
        <taxon>Lecanorineae</taxon>
        <taxon>Ramalinaceae</taxon>
        <taxon>Ramalina</taxon>
    </lineage>
</organism>
<evidence type="ECO:0000313" key="10">
    <source>
        <dbReference type="EMBL" id="MDI1490817.1"/>
    </source>
</evidence>
<evidence type="ECO:0000256" key="1">
    <source>
        <dbReference type="ARBA" id="ARBA00022723"/>
    </source>
</evidence>
<keyword evidence="5" id="KW-0539">Nucleus</keyword>
<feature type="compositionally biased region" description="Polar residues" evidence="7">
    <location>
        <begin position="212"/>
        <end position="223"/>
    </location>
</feature>
<proteinExistence type="predicted"/>
<evidence type="ECO:0000256" key="5">
    <source>
        <dbReference type="ARBA" id="ARBA00023242"/>
    </source>
</evidence>
<protein>
    <recommendedName>
        <fullName evidence="9">C2H2-type domain-containing protein</fullName>
    </recommendedName>
</protein>
<evidence type="ECO:0000256" key="8">
    <source>
        <dbReference type="SAM" id="SignalP"/>
    </source>
</evidence>
<feature type="signal peptide" evidence="8">
    <location>
        <begin position="1"/>
        <end position="20"/>
    </location>
</feature>
<feature type="chain" id="PRO_5041290639" description="C2H2-type domain-containing protein" evidence="8">
    <location>
        <begin position="21"/>
        <end position="420"/>
    </location>
</feature>
<sequence>MHYTLLSAILLAISVLETAALPKAAIPVEKRFASGQCGAHIVQYQKNEGPGDQSQYRLQINLYDAGHAEAGDIAPTDATPDAPVDVDGPLPYVFEATVGFVDSDPIQFHYGGQFWESTGAQCSMGKYDSGSYCYIEQTVLTPVDAGSLTSFLPPKGFTSTSSLIRHQATHNVKPVKTAPDTKTLPAYIHLCHCDKRFASAAALHQHQKASHHQQGPEQPSWSCHQCGKSFPSASSLEQHREKHKIEQKQKCRCECGKRFQTADRMAQHQRESKAHIEAVSIVRGLQEKEAATLSSEDAQVIPEIGSVQYDRFSETAVGSSGITKGSLRSCQRPRVRFAGGIDRTAEKMDLPSVVVAGLQGLLGFVEAKSGMVDDVDDGDAKKLEGRTAGVLGFWGGTGRDVTMCDEECGWCGECGDEYRP</sequence>
<evidence type="ECO:0000313" key="11">
    <source>
        <dbReference type="Proteomes" id="UP001161017"/>
    </source>
</evidence>
<dbReference type="PROSITE" id="PS00028">
    <property type="entry name" value="ZINC_FINGER_C2H2_1"/>
    <property type="match status" value="1"/>
</dbReference>
<dbReference type="AlphaFoldDB" id="A0AA43U001"/>
<dbReference type="PROSITE" id="PS50157">
    <property type="entry name" value="ZINC_FINGER_C2H2_2"/>
    <property type="match status" value="3"/>
</dbReference>